<name>A0A419EYM0_9BACT</name>
<sequence>MWFETSFPRQRNLRSIMKTFIFDKTQTVCDIGGVKVGGQPGANPTVLIGSMFHKGDKLLANRKEGKFDKDAARAHLRRLEELSVQTSMPAMVDIVGNTPEEFSRYIEFISAETKLPICIDAWRPEVRIEAARVAAGAGLLGKLVYNSLNLWNPKLEAEIEEIADIGVRHVILAVFDEADKLASGRIKALEKLLPAVEKSRFASVLVDTTVMNVAAMAFSLQAGFEIKGHYGLPVGCSPANGTYMWEQLRKLRSRDVFAGADSAAHGIAALLWSDFLFYGPLTGSDRVFAAAATAESIKAMFVYADSGRLPLEQSHPVRKLLPDFIKQLESEA</sequence>
<dbReference type="GO" id="GO:0032259">
    <property type="term" value="P:methylation"/>
    <property type="evidence" value="ECO:0007669"/>
    <property type="project" value="UniProtKB-KW"/>
</dbReference>
<dbReference type="Gene3D" id="3.20.20.20">
    <property type="entry name" value="Dihydropteroate synthase-like"/>
    <property type="match status" value="1"/>
</dbReference>
<keyword evidence="2 4" id="KW-0489">Methyltransferase</keyword>
<reference evidence="4 5" key="1">
    <citation type="journal article" date="2017" name="ISME J.">
        <title>Energy and carbon metabolisms in a deep terrestrial subsurface fluid microbial community.</title>
        <authorList>
            <person name="Momper L."/>
            <person name="Jungbluth S.P."/>
            <person name="Lee M.D."/>
            <person name="Amend J.P."/>
        </authorList>
    </citation>
    <scope>NUCLEOTIDE SEQUENCE [LARGE SCALE GENOMIC DNA]</scope>
    <source>
        <strain evidence="4">SURF_17</strain>
    </source>
</reference>
<dbReference type="Proteomes" id="UP000285961">
    <property type="component" value="Unassembled WGS sequence"/>
</dbReference>
<evidence type="ECO:0000256" key="1">
    <source>
        <dbReference type="ARBA" id="ARBA00006230"/>
    </source>
</evidence>
<dbReference type="AlphaFoldDB" id="A0A419EYM0"/>
<dbReference type="Pfam" id="PF02007">
    <property type="entry name" value="MtrH"/>
    <property type="match status" value="1"/>
</dbReference>
<protein>
    <submittedName>
        <fullName evidence="4">Tetrahydromethanopterin S-methyltransferase subunit H</fullName>
        <ecNumber evidence="4">2.1.1.86</ecNumber>
    </submittedName>
</protein>
<dbReference type="GO" id="GO:0008168">
    <property type="term" value="F:methyltransferase activity"/>
    <property type="evidence" value="ECO:0007669"/>
    <property type="project" value="UniProtKB-KW"/>
</dbReference>
<dbReference type="EC" id="2.1.1.86" evidence="4"/>
<dbReference type="InterPro" id="IPR011005">
    <property type="entry name" value="Dihydropteroate_synth-like_sf"/>
</dbReference>
<accession>A0A419EYM0</accession>
<dbReference type="InterPro" id="IPR023467">
    <property type="entry name" value="MeTrfase_MtrH/MtxH"/>
</dbReference>
<proteinExistence type="inferred from homology"/>
<keyword evidence="3 4" id="KW-0808">Transferase</keyword>
<comment type="similarity">
    <text evidence="1">Belongs to the MtrH family.</text>
</comment>
<evidence type="ECO:0000313" key="4">
    <source>
        <dbReference type="EMBL" id="RJP70312.1"/>
    </source>
</evidence>
<comment type="caution">
    <text evidence="4">The sequence shown here is derived from an EMBL/GenBank/DDBJ whole genome shotgun (WGS) entry which is preliminary data.</text>
</comment>
<evidence type="ECO:0000256" key="3">
    <source>
        <dbReference type="ARBA" id="ARBA00022679"/>
    </source>
</evidence>
<dbReference type="NCBIfam" id="NF002142">
    <property type="entry name" value="PRK00979.1-1"/>
    <property type="match status" value="1"/>
</dbReference>
<gene>
    <name evidence="4" type="ORF">C4532_09450</name>
</gene>
<dbReference type="EMBL" id="QZKI01000071">
    <property type="protein sequence ID" value="RJP70312.1"/>
    <property type="molecule type" value="Genomic_DNA"/>
</dbReference>
<organism evidence="4 5">
    <name type="scientific">Candidatus Abyssobacteria bacterium SURF_17</name>
    <dbReference type="NCBI Taxonomy" id="2093361"/>
    <lineage>
        <taxon>Bacteria</taxon>
        <taxon>Pseudomonadati</taxon>
        <taxon>Candidatus Hydrogenedentota</taxon>
        <taxon>Candidatus Abyssobacteria</taxon>
    </lineage>
</organism>
<dbReference type="SUPFAM" id="SSF51717">
    <property type="entry name" value="Dihydropteroate synthetase-like"/>
    <property type="match status" value="1"/>
</dbReference>
<dbReference type="GO" id="GO:0006730">
    <property type="term" value="P:one-carbon metabolic process"/>
    <property type="evidence" value="ECO:0007669"/>
    <property type="project" value="InterPro"/>
</dbReference>
<evidence type="ECO:0000256" key="2">
    <source>
        <dbReference type="ARBA" id="ARBA00022603"/>
    </source>
</evidence>
<evidence type="ECO:0000313" key="5">
    <source>
        <dbReference type="Proteomes" id="UP000285961"/>
    </source>
</evidence>